<dbReference type="Proteomes" id="UP000887577">
    <property type="component" value="Unplaced"/>
</dbReference>
<proteinExistence type="predicted"/>
<reference evidence="2" key="1">
    <citation type="submission" date="2022-11" db="UniProtKB">
        <authorList>
            <consortium name="WormBaseParasite"/>
        </authorList>
    </citation>
    <scope>IDENTIFICATION</scope>
</reference>
<keyword evidence="1" id="KW-1185">Reference proteome</keyword>
<dbReference type="AlphaFoldDB" id="A0A914XT92"/>
<sequence length="196" mass="21792">MDYTGCDRVEAIDAIEEFNGDHNRILRYFADLQGGWSNMPGRARGRVRNSEHINRAFDNRGPTSSLGDIGKSESNIAVNYQGVIGTLDNQTHRLQQPVIQITKELGKCDSSDKVASGVLVGKKRSLGFTETTVVSIRPPYKPLNTTTTAASNHPSGQVVPLGVEQDRVTNHQSANPFRQKYRRLYAELDKLSNHRN</sequence>
<evidence type="ECO:0000313" key="1">
    <source>
        <dbReference type="Proteomes" id="UP000887577"/>
    </source>
</evidence>
<protein>
    <submittedName>
        <fullName evidence="2">Uncharacterized protein</fullName>
    </submittedName>
</protein>
<dbReference type="WBParaSite" id="PSU_v2.g10185.t1">
    <property type="protein sequence ID" value="PSU_v2.g10185.t1"/>
    <property type="gene ID" value="PSU_v2.g10185"/>
</dbReference>
<name>A0A914XT92_9BILA</name>
<accession>A0A914XT92</accession>
<evidence type="ECO:0000313" key="2">
    <source>
        <dbReference type="WBParaSite" id="PSU_v2.g10185.t1"/>
    </source>
</evidence>
<organism evidence="1 2">
    <name type="scientific">Panagrolaimus superbus</name>
    <dbReference type="NCBI Taxonomy" id="310955"/>
    <lineage>
        <taxon>Eukaryota</taxon>
        <taxon>Metazoa</taxon>
        <taxon>Ecdysozoa</taxon>
        <taxon>Nematoda</taxon>
        <taxon>Chromadorea</taxon>
        <taxon>Rhabditida</taxon>
        <taxon>Tylenchina</taxon>
        <taxon>Panagrolaimomorpha</taxon>
        <taxon>Panagrolaimoidea</taxon>
        <taxon>Panagrolaimidae</taxon>
        <taxon>Panagrolaimus</taxon>
    </lineage>
</organism>